<proteinExistence type="predicted"/>
<dbReference type="EMBL" id="LR899011">
    <property type="protein sequence ID" value="CAD7084726.1"/>
    <property type="molecule type" value="Genomic_DNA"/>
</dbReference>
<accession>A0A7R8UPP8</accession>
<name>A0A7R8UPP8_HERIL</name>
<sequence length="161" mass="16382">MASGGGNGKEELSELLPGDVVTPAGYSRGTDTNRNPGFGAGMGYGTGSGMGSGMGCGMGRGFSMGRFPMSSFGQDFGANMLGHSSGMGSGSFENGFDDNPYDDRNACVGRGWCPGAGMGLPGCSVKDAYTGGHFKLIDCPGGKYVTNCVARQLIVKSVLFL</sequence>
<dbReference type="InParanoid" id="A0A7R8UPP8"/>
<gene>
    <name evidence="2" type="ORF">HERILL_LOCUS7606</name>
</gene>
<organism evidence="2 3">
    <name type="scientific">Hermetia illucens</name>
    <name type="common">Black soldier fly</name>
    <dbReference type="NCBI Taxonomy" id="343691"/>
    <lineage>
        <taxon>Eukaryota</taxon>
        <taxon>Metazoa</taxon>
        <taxon>Ecdysozoa</taxon>
        <taxon>Arthropoda</taxon>
        <taxon>Hexapoda</taxon>
        <taxon>Insecta</taxon>
        <taxon>Pterygota</taxon>
        <taxon>Neoptera</taxon>
        <taxon>Endopterygota</taxon>
        <taxon>Diptera</taxon>
        <taxon>Brachycera</taxon>
        <taxon>Stratiomyomorpha</taxon>
        <taxon>Stratiomyidae</taxon>
        <taxon>Hermetiinae</taxon>
        <taxon>Hermetia</taxon>
    </lineage>
</organism>
<keyword evidence="3" id="KW-1185">Reference proteome</keyword>
<dbReference type="AlphaFoldDB" id="A0A7R8UPP8"/>
<evidence type="ECO:0000313" key="2">
    <source>
        <dbReference type="EMBL" id="CAD7084726.1"/>
    </source>
</evidence>
<reference evidence="2 3" key="1">
    <citation type="submission" date="2020-11" db="EMBL/GenBank/DDBJ databases">
        <authorList>
            <person name="Wallbank WR R."/>
            <person name="Pardo Diaz C."/>
            <person name="Kozak K."/>
            <person name="Martin S."/>
            <person name="Jiggins C."/>
            <person name="Moest M."/>
            <person name="Warren A I."/>
            <person name="Generalovic N T."/>
            <person name="Byers J.R.P. K."/>
            <person name="Montejo-Kovacevich G."/>
            <person name="Yen C E."/>
        </authorList>
    </citation>
    <scope>NUCLEOTIDE SEQUENCE [LARGE SCALE GENOMIC DNA]</scope>
</reference>
<protein>
    <submittedName>
        <fullName evidence="2">Uncharacterized protein</fullName>
    </submittedName>
</protein>
<dbReference type="Proteomes" id="UP000594454">
    <property type="component" value="Chromosome 3"/>
</dbReference>
<feature type="region of interest" description="Disordered" evidence="1">
    <location>
        <begin position="1"/>
        <end position="33"/>
    </location>
</feature>
<evidence type="ECO:0000313" key="3">
    <source>
        <dbReference type="Proteomes" id="UP000594454"/>
    </source>
</evidence>
<evidence type="ECO:0000256" key="1">
    <source>
        <dbReference type="SAM" id="MobiDB-lite"/>
    </source>
</evidence>